<comment type="caution">
    <text evidence="2">The sequence shown here is derived from an EMBL/GenBank/DDBJ whole genome shotgun (WGS) entry which is preliminary data.</text>
</comment>
<dbReference type="EMBL" id="JAAIUW010000010">
    <property type="protein sequence ID" value="KAF7812047.1"/>
    <property type="molecule type" value="Genomic_DNA"/>
</dbReference>
<feature type="compositionally biased region" description="Basic and acidic residues" evidence="1">
    <location>
        <begin position="1"/>
        <end position="13"/>
    </location>
</feature>
<dbReference type="AlphaFoldDB" id="A0A834W7I1"/>
<sequence>MKEVVRSSRKRQDASQSWKYDSRTNKKQKVEEGGGTSLKFLSAPGDENAEPYPMADGPLRCSGHNDHLQCYNRKTNINQSKGCNITTQLRMKFITPKGADEIYAEYEKAKSCYLASTDNKVSQRNRHNKENKTNKTLGDSDIIDLLDEIPGTLPKPSEELEPIKIYGN</sequence>
<dbReference type="Proteomes" id="UP000634136">
    <property type="component" value="Unassembled WGS sequence"/>
</dbReference>
<evidence type="ECO:0000313" key="3">
    <source>
        <dbReference type="Proteomes" id="UP000634136"/>
    </source>
</evidence>
<feature type="compositionally biased region" description="Basic and acidic residues" evidence="1">
    <location>
        <begin position="20"/>
        <end position="32"/>
    </location>
</feature>
<gene>
    <name evidence="2" type="ORF">G2W53_033023</name>
</gene>
<reference evidence="2" key="1">
    <citation type="submission" date="2020-09" db="EMBL/GenBank/DDBJ databases">
        <title>Genome-Enabled Discovery of Anthraquinone Biosynthesis in Senna tora.</title>
        <authorList>
            <person name="Kang S.-H."/>
            <person name="Pandey R.P."/>
            <person name="Lee C.-M."/>
            <person name="Sim J.-S."/>
            <person name="Jeong J.-T."/>
            <person name="Choi B.-S."/>
            <person name="Jung M."/>
            <person name="Ginzburg D."/>
            <person name="Zhao K."/>
            <person name="Won S.Y."/>
            <person name="Oh T.-J."/>
            <person name="Yu Y."/>
            <person name="Kim N.-H."/>
            <person name="Lee O.R."/>
            <person name="Lee T.-H."/>
            <person name="Bashyal P."/>
            <person name="Kim T.-S."/>
            <person name="Lee W.-H."/>
            <person name="Kawkins C."/>
            <person name="Kim C.-K."/>
            <person name="Kim J.S."/>
            <person name="Ahn B.O."/>
            <person name="Rhee S.Y."/>
            <person name="Sohng J.K."/>
        </authorList>
    </citation>
    <scope>NUCLEOTIDE SEQUENCE</scope>
    <source>
        <tissue evidence="2">Leaf</tissue>
    </source>
</reference>
<name>A0A834W7I1_9FABA</name>
<proteinExistence type="predicted"/>
<evidence type="ECO:0000256" key="1">
    <source>
        <dbReference type="SAM" id="MobiDB-lite"/>
    </source>
</evidence>
<accession>A0A834W7I1</accession>
<keyword evidence="3" id="KW-1185">Reference proteome</keyword>
<feature type="region of interest" description="Disordered" evidence="1">
    <location>
        <begin position="1"/>
        <end position="52"/>
    </location>
</feature>
<organism evidence="2 3">
    <name type="scientific">Senna tora</name>
    <dbReference type="NCBI Taxonomy" id="362788"/>
    <lineage>
        <taxon>Eukaryota</taxon>
        <taxon>Viridiplantae</taxon>
        <taxon>Streptophyta</taxon>
        <taxon>Embryophyta</taxon>
        <taxon>Tracheophyta</taxon>
        <taxon>Spermatophyta</taxon>
        <taxon>Magnoliopsida</taxon>
        <taxon>eudicotyledons</taxon>
        <taxon>Gunneridae</taxon>
        <taxon>Pentapetalae</taxon>
        <taxon>rosids</taxon>
        <taxon>fabids</taxon>
        <taxon>Fabales</taxon>
        <taxon>Fabaceae</taxon>
        <taxon>Caesalpinioideae</taxon>
        <taxon>Cassia clade</taxon>
        <taxon>Senna</taxon>
    </lineage>
</organism>
<protein>
    <submittedName>
        <fullName evidence="2">Uncharacterized protein</fullName>
    </submittedName>
</protein>
<evidence type="ECO:0000313" key="2">
    <source>
        <dbReference type="EMBL" id="KAF7812047.1"/>
    </source>
</evidence>